<reference evidence="1" key="1">
    <citation type="submission" date="2024-03" db="EMBL/GenBank/DDBJ databases">
        <title>Novel Streptomyces species of biotechnological and ecological value are a feature of Machair soil.</title>
        <authorList>
            <person name="Prole J.R."/>
            <person name="Goodfellow M."/>
            <person name="Allenby N."/>
            <person name="Ward A.C."/>
        </authorList>
    </citation>
    <scope>NUCLEOTIDE SEQUENCE</scope>
    <source>
        <strain evidence="1">MS1.AVA.4</strain>
    </source>
</reference>
<evidence type="ECO:0000313" key="2">
    <source>
        <dbReference type="Proteomes" id="UP001375539"/>
    </source>
</evidence>
<organism evidence="1 2">
    <name type="scientific">Streptomyces pratisoli</name>
    <dbReference type="NCBI Taxonomy" id="3139917"/>
    <lineage>
        <taxon>Bacteria</taxon>
        <taxon>Bacillati</taxon>
        <taxon>Actinomycetota</taxon>
        <taxon>Actinomycetes</taxon>
        <taxon>Kitasatosporales</taxon>
        <taxon>Streptomycetaceae</taxon>
        <taxon>Streptomyces</taxon>
    </lineage>
</organism>
<dbReference type="EMBL" id="JBBKAI010000002">
    <property type="protein sequence ID" value="MEJ8659137.1"/>
    <property type="molecule type" value="Genomic_DNA"/>
</dbReference>
<accession>A0ACC6QLI7</accession>
<comment type="caution">
    <text evidence="1">The sequence shown here is derived from an EMBL/GenBank/DDBJ whole genome shotgun (WGS) entry which is preliminary data.</text>
</comment>
<protein>
    <submittedName>
        <fullName evidence="1">RNA repair domain-containing protein</fullName>
    </submittedName>
</protein>
<proteinExistence type="predicted"/>
<gene>
    <name evidence="1" type="ORF">WKI58_21925</name>
</gene>
<sequence length="990" mass="106166">MRTSEEIYHRVRWDPRFDPARFVMGIHQRSAAPKRMPLDDFDPAGEIPWHRVIFFEADGEVVWDRSAGVDRIDATEAGRVRDPRRLPSPFFTGRTPYAWDAARGWTAADGPLGAPGPDQGRDPAAGLRVLTWNTLWDRYDSDRIDTARRRPLLLAALRDADADVIALQEVEPELLTMLLDAPWVREAYTLGTDPAGADVGDCGLLLLSRLPVSEAGMHALGPHKAVTAVVVETGWGLVTVAATHLSSDHSENGAARRDAELVVLAEGLASVEGDVLLLGDFNDGGDVPETTLGMSDAWTEVHGLGDRTPTFDPGRNPLAAVSSLSGRASRLDRVLLRAAGLRVDAATLLGDSPAPDGLYVSDHYGVAAELSVADAEGEPAAEVLAVRATPRTAVAWLPPQELWPRIQHIRREHDRQIHRWPPHVNVLFGFVPECDFERAAPLLSAAVAGVAPFTARLEGVHSFGHRDDATVWLDPAAADAAPWAELRQALEERFPRCGGRGGGFTPHLSLGRTRDPHELTAHCEALLGGTTARVGDLVLLSRRGDEPMRVRARVALGTGEVRWSLEEPEESRKPQETEESQEPGKSNADAPAATAEDPRGEELARRTAQRVAEALADGVVYVVGSRRMGCALPGADLDLVAALPGTAGPAEVRDRITAALPEARDVREVIGARVPGLRFRVGTLAVDLVLVPTGAMAPGEAVARRAELGEPAAIALSAVTDAVAVLAPAGPRRDAFVRLARQVKAWARARGLDAAPFGGLPGLAWALMAARTVGEAHRDDQYRDDQSEADLSEAELLRRFFATWSMADWGEPSLLTPTEPVRSCTAQVGPGGRDLLARELFRAWELLDAAAGAGSDPRPLPWPELLSPPPLHRRHAAWAVLTVPEGPDEGRVRGRVRALLTALEDAGAPDAHAWPRPFTSGRGEARYAIGLGATPPDRARLAEIAERWLRGLPGTTLAWAECGDVPTLGAPSAPAGSPTAHDIAGNPVHR</sequence>
<keyword evidence="2" id="KW-1185">Reference proteome</keyword>
<name>A0ACC6QLI7_9ACTN</name>
<evidence type="ECO:0000313" key="1">
    <source>
        <dbReference type="EMBL" id="MEJ8659137.1"/>
    </source>
</evidence>
<dbReference type="Proteomes" id="UP001375539">
    <property type="component" value="Unassembled WGS sequence"/>
</dbReference>